<sequence>MSQWEESFPRKLSHPPEEPPSYGHLKKLKQLNLIESVHPATRNSTWLWGNSRGIHSNRSGVCSCKWGSASSGKTSQREGEATVT</sequence>
<dbReference type="EMBL" id="BMAU01021067">
    <property type="protein sequence ID" value="GFX89069.1"/>
    <property type="molecule type" value="Genomic_DNA"/>
</dbReference>
<accession>A0A8X6V0W6</accession>
<keyword evidence="3" id="KW-1185">Reference proteome</keyword>
<dbReference type="Proteomes" id="UP000887159">
    <property type="component" value="Unassembled WGS sequence"/>
</dbReference>
<gene>
    <name evidence="2" type="ORF">TNCV_2853681</name>
</gene>
<protein>
    <submittedName>
        <fullName evidence="2">Uncharacterized protein</fullName>
    </submittedName>
</protein>
<comment type="caution">
    <text evidence="2">The sequence shown here is derived from an EMBL/GenBank/DDBJ whole genome shotgun (WGS) entry which is preliminary data.</text>
</comment>
<evidence type="ECO:0000313" key="3">
    <source>
        <dbReference type="Proteomes" id="UP000887159"/>
    </source>
</evidence>
<name>A0A8X6V0W6_TRICX</name>
<evidence type="ECO:0000256" key="1">
    <source>
        <dbReference type="SAM" id="MobiDB-lite"/>
    </source>
</evidence>
<dbReference type="AlphaFoldDB" id="A0A8X6V0W6"/>
<organism evidence="2 3">
    <name type="scientific">Trichonephila clavipes</name>
    <name type="common">Golden silk orbweaver</name>
    <name type="synonym">Nephila clavipes</name>
    <dbReference type="NCBI Taxonomy" id="2585209"/>
    <lineage>
        <taxon>Eukaryota</taxon>
        <taxon>Metazoa</taxon>
        <taxon>Ecdysozoa</taxon>
        <taxon>Arthropoda</taxon>
        <taxon>Chelicerata</taxon>
        <taxon>Arachnida</taxon>
        <taxon>Araneae</taxon>
        <taxon>Araneomorphae</taxon>
        <taxon>Entelegynae</taxon>
        <taxon>Araneoidea</taxon>
        <taxon>Nephilidae</taxon>
        <taxon>Trichonephila</taxon>
    </lineage>
</organism>
<reference evidence="2" key="1">
    <citation type="submission" date="2020-08" db="EMBL/GenBank/DDBJ databases">
        <title>Multicomponent nature underlies the extraordinary mechanical properties of spider dragline silk.</title>
        <authorList>
            <person name="Kono N."/>
            <person name="Nakamura H."/>
            <person name="Mori M."/>
            <person name="Yoshida Y."/>
            <person name="Ohtoshi R."/>
            <person name="Malay A.D."/>
            <person name="Moran D.A.P."/>
            <person name="Tomita M."/>
            <person name="Numata K."/>
            <person name="Arakawa K."/>
        </authorList>
    </citation>
    <scope>NUCLEOTIDE SEQUENCE</scope>
</reference>
<evidence type="ECO:0000313" key="2">
    <source>
        <dbReference type="EMBL" id="GFX89069.1"/>
    </source>
</evidence>
<proteinExistence type="predicted"/>
<feature type="region of interest" description="Disordered" evidence="1">
    <location>
        <begin position="1"/>
        <end position="23"/>
    </location>
</feature>